<gene>
    <name evidence="2" type="ORF">ACFQE6_11235</name>
</gene>
<dbReference type="RefSeq" id="WP_273738565.1">
    <property type="nucleotide sequence ID" value="NZ_JAQIVI010000152.1"/>
</dbReference>
<dbReference type="Proteomes" id="UP001596383">
    <property type="component" value="Unassembled WGS sequence"/>
</dbReference>
<organism evidence="2 3">
    <name type="scientific">Natrinema soli</name>
    <dbReference type="NCBI Taxonomy" id="1930624"/>
    <lineage>
        <taxon>Archaea</taxon>
        <taxon>Methanobacteriati</taxon>
        <taxon>Methanobacteriota</taxon>
        <taxon>Stenosarchaea group</taxon>
        <taxon>Halobacteria</taxon>
        <taxon>Halobacteriales</taxon>
        <taxon>Natrialbaceae</taxon>
        <taxon>Natrinema</taxon>
    </lineage>
</organism>
<keyword evidence="3" id="KW-1185">Reference proteome</keyword>
<accession>A0ABD5SJT1</accession>
<name>A0ABD5SJT1_9EURY</name>
<feature type="region of interest" description="Disordered" evidence="1">
    <location>
        <begin position="1"/>
        <end position="38"/>
    </location>
</feature>
<comment type="caution">
    <text evidence="2">The sequence shown here is derived from an EMBL/GenBank/DDBJ whole genome shotgun (WGS) entry which is preliminary data.</text>
</comment>
<evidence type="ECO:0000313" key="3">
    <source>
        <dbReference type="Proteomes" id="UP001596383"/>
    </source>
</evidence>
<evidence type="ECO:0000313" key="2">
    <source>
        <dbReference type="EMBL" id="MFC6765540.1"/>
    </source>
</evidence>
<dbReference type="EMBL" id="JBHSWV010000152">
    <property type="protein sequence ID" value="MFC6765540.1"/>
    <property type="molecule type" value="Genomic_DNA"/>
</dbReference>
<reference evidence="2 3" key="1">
    <citation type="journal article" date="2019" name="Int. J. Syst. Evol. Microbiol.">
        <title>The Global Catalogue of Microorganisms (GCM) 10K type strain sequencing project: providing services to taxonomists for standard genome sequencing and annotation.</title>
        <authorList>
            <consortium name="The Broad Institute Genomics Platform"/>
            <consortium name="The Broad Institute Genome Sequencing Center for Infectious Disease"/>
            <person name="Wu L."/>
            <person name="Ma J."/>
        </authorList>
    </citation>
    <scope>NUCLEOTIDE SEQUENCE [LARGE SCALE GENOMIC DNA]</scope>
    <source>
        <strain evidence="2 3">LMG 29247</strain>
    </source>
</reference>
<protein>
    <submittedName>
        <fullName evidence="2">Uncharacterized protein</fullName>
    </submittedName>
</protein>
<evidence type="ECO:0000256" key="1">
    <source>
        <dbReference type="SAM" id="MobiDB-lite"/>
    </source>
</evidence>
<proteinExistence type="predicted"/>
<sequence>MTRNIAARDGVALRENPLEEPGEYDALTSGDATRRIPTVRPRDASIGRTASAHAVRARTDDCTADGGTPQLAMIP</sequence>
<dbReference type="AlphaFoldDB" id="A0ABD5SJT1"/>